<reference evidence="2" key="2">
    <citation type="submission" date="2019-02" db="EMBL/GenBank/DDBJ databases">
        <authorList>
            <person name="Zhu J."/>
            <person name="Jiang F."/>
            <person name="Wang X."/>
            <person name="Yang P."/>
            <person name="Bao Y."/>
            <person name="Zhao W."/>
            <person name="Wang W."/>
            <person name="Lu H."/>
            <person name="Wang Q."/>
            <person name="Cui N."/>
            <person name="Li J."/>
            <person name="Chen X."/>
            <person name="Luo L."/>
            <person name="Yu J."/>
            <person name="Kang L."/>
            <person name="Cui F."/>
        </authorList>
    </citation>
    <scope>NUCLEOTIDE SEQUENCE</scope>
    <source>
        <strain evidence="2">Lst14</strain>
        <tissue evidence="2">Whole body</tissue>
    </source>
</reference>
<dbReference type="Proteomes" id="UP000291343">
    <property type="component" value="Unassembled WGS sequence"/>
</dbReference>
<sequence length="75" mass="8130">MSAHYCQAVTACTSMRRVHLTSSTTFEGQLFTGAAINRVSTSTRRSGQSTCLAATDVHKESHSTGGRRRKARSAR</sequence>
<comment type="caution">
    <text evidence="2">The sequence shown here is derived from an EMBL/GenBank/DDBJ whole genome shotgun (WGS) entry which is preliminary data.</text>
</comment>
<dbReference type="InParanoid" id="A0A482WY55"/>
<organism evidence="2 4">
    <name type="scientific">Laodelphax striatellus</name>
    <name type="common">Small brown planthopper</name>
    <name type="synonym">Delphax striatella</name>
    <dbReference type="NCBI Taxonomy" id="195883"/>
    <lineage>
        <taxon>Eukaryota</taxon>
        <taxon>Metazoa</taxon>
        <taxon>Ecdysozoa</taxon>
        <taxon>Arthropoda</taxon>
        <taxon>Hexapoda</taxon>
        <taxon>Insecta</taxon>
        <taxon>Pterygota</taxon>
        <taxon>Neoptera</taxon>
        <taxon>Paraneoptera</taxon>
        <taxon>Hemiptera</taxon>
        <taxon>Auchenorrhyncha</taxon>
        <taxon>Fulgoroidea</taxon>
        <taxon>Delphacidae</taxon>
        <taxon>Criomorphinae</taxon>
        <taxon>Laodelphax</taxon>
    </lineage>
</organism>
<gene>
    <name evidence="3" type="ORF">LSTR_LSTR000753</name>
    <name evidence="2" type="ORF">LSTR_LSTR016240</name>
</gene>
<evidence type="ECO:0000313" key="3">
    <source>
        <dbReference type="EMBL" id="RZF44801.1"/>
    </source>
</evidence>
<evidence type="ECO:0000313" key="4">
    <source>
        <dbReference type="Proteomes" id="UP000291343"/>
    </source>
</evidence>
<accession>A0A482WY55</accession>
<reference evidence="2 4" key="1">
    <citation type="journal article" date="2017" name="Gigascience">
        <title>Genome sequence of the small brown planthopper, Laodelphax striatellus.</title>
        <authorList>
            <person name="Zhu J."/>
            <person name="Jiang F."/>
            <person name="Wang X."/>
            <person name="Yang P."/>
            <person name="Bao Y."/>
            <person name="Zhao W."/>
            <person name="Wang W."/>
            <person name="Lu H."/>
            <person name="Wang Q."/>
            <person name="Cui N."/>
            <person name="Li J."/>
            <person name="Chen X."/>
            <person name="Luo L."/>
            <person name="Yu J."/>
            <person name="Kang L."/>
            <person name="Cui F."/>
        </authorList>
    </citation>
    <scope>NUCLEOTIDE SEQUENCE [LARGE SCALE GENOMIC DNA]</scope>
    <source>
        <strain evidence="2">Lst14</strain>
        <tissue evidence="2">Whole body</tissue>
    </source>
</reference>
<name>A0A482WY55_LAOST</name>
<protein>
    <submittedName>
        <fullName evidence="2">Uncharacterized protein</fullName>
    </submittedName>
</protein>
<evidence type="ECO:0000256" key="1">
    <source>
        <dbReference type="SAM" id="MobiDB-lite"/>
    </source>
</evidence>
<feature type="compositionally biased region" description="Basic residues" evidence="1">
    <location>
        <begin position="65"/>
        <end position="75"/>
    </location>
</feature>
<dbReference type="EMBL" id="QKKF02010319">
    <property type="protein sequence ID" value="RZF44801.1"/>
    <property type="molecule type" value="Genomic_DNA"/>
</dbReference>
<feature type="compositionally biased region" description="Polar residues" evidence="1">
    <location>
        <begin position="42"/>
        <end position="52"/>
    </location>
</feature>
<feature type="region of interest" description="Disordered" evidence="1">
    <location>
        <begin position="42"/>
        <end position="75"/>
    </location>
</feature>
<dbReference type="EMBL" id="QKKF02022300">
    <property type="protein sequence ID" value="RZF38423.1"/>
    <property type="molecule type" value="Genomic_DNA"/>
</dbReference>
<keyword evidence="4" id="KW-1185">Reference proteome</keyword>
<evidence type="ECO:0000313" key="2">
    <source>
        <dbReference type="EMBL" id="RZF38423.1"/>
    </source>
</evidence>
<dbReference type="AlphaFoldDB" id="A0A482WY55"/>
<proteinExistence type="predicted"/>